<dbReference type="Pfam" id="PF00005">
    <property type="entry name" value="ABC_tran"/>
    <property type="match status" value="1"/>
</dbReference>
<dbReference type="GO" id="GO:0016887">
    <property type="term" value="F:ATP hydrolysis activity"/>
    <property type="evidence" value="ECO:0007669"/>
    <property type="project" value="InterPro"/>
</dbReference>
<evidence type="ECO:0000313" key="6">
    <source>
        <dbReference type="Proteomes" id="UP000572212"/>
    </source>
</evidence>
<gene>
    <name evidence="5" type="ORF">GGQ92_001152</name>
</gene>
<keyword evidence="6" id="KW-1185">Reference proteome</keyword>
<evidence type="ECO:0000313" key="5">
    <source>
        <dbReference type="EMBL" id="MBB6512369.1"/>
    </source>
</evidence>
<evidence type="ECO:0000256" key="2">
    <source>
        <dbReference type="ARBA" id="ARBA00022741"/>
    </source>
</evidence>
<proteinExistence type="predicted"/>
<reference evidence="5 6" key="1">
    <citation type="submission" date="2020-08" db="EMBL/GenBank/DDBJ databases">
        <title>Genomic Encyclopedia of Type Strains, Phase IV (KMG-IV): sequencing the most valuable type-strain genomes for metagenomic binning, comparative biology and taxonomic classification.</title>
        <authorList>
            <person name="Goeker M."/>
        </authorList>
    </citation>
    <scope>NUCLEOTIDE SEQUENCE [LARGE SCALE GENOMIC DNA]</scope>
    <source>
        <strain evidence="5 6">DSM 11805</strain>
    </source>
</reference>
<dbReference type="SUPFAM" id="SSF52540">
    <property type="entry name" value="P-loop containing nucleoside triphosphate hydrolases"/>
    <property type="match status" value="1"/>
</dbReference>
<accession>A0A841RIQ4</accession>
<evidence type="ECO:0000256" key="1">
    <source>
        <dbReference type="ARBA" id="ARBA00022448"/>
    </source>
</evidence>
<keyword evidence="3 5" id="KW-0067">ATP-binding</keyword>
<dbReference type="InterPro" id="IPR003439">
    <property type="entry name" value="ABC_transporter-like_ATP-bd"/>
</dbReference>
<evidence type="ECO:0000259" key="4">
    <source>
        <dbReference type="PROSITE" id="PS50893"/>
    </source>
</evidence>
<dbReference type="Gene3D" id="3.40.50.300">
    <property type="entry name" value="P-loop containing nucleotide triphosphate hydrolases"/>
    <property type="match status" value="1"/>
</dbReference>
<comment type="caution">
    <text evidence="5">The sequence shown here is derived from an EMBL/GenBank/DDBJ whole genome shotgun (WGS) entry which is preliminary data.</text>
</comment>
<dbReference type="PROSITE" id="PS50893">
    <property type="entry name" value="ABC_TRANSPORTER_2"/>
    <property type="match status" value="1"/>
</dbReference>
<feature type="domain" description="ABC transporter" evidence="4">
    <location>
        <begin position="3"/>
        <end position="201"/>
    </location>
</feature>
<dbReference type="AlphaFoldDB" id="A0A841RIQ4"/>
<dbReference type="Proteomes" id="UP000572212">
    <property type="component" value="Unassembled WGS sequence"/>
</dbReference>
<dbReference type="GO" id="GO:0005524">
    <property type="term" value="F:ATP binding"/>
    <property type="evidence" value="ECO:0007669"/>
    <property type="project" value="UniProtKB-KW"/>
</dbReference>
<keyword evidence="1" id="KW-0813">Transport</keyword>
<dbReference type="PANTHER" id="PTHR42939">
    <property type="entry name" value="ABC TRANSPORTER ATP-BINDING PROTEIN ALBC-RELATED"/>
    <property type="match status" value="1"/>
</dbReference>
<dbReference type="RefSeq" id="WP_184245519.1">
    <property type="nucleotide sequence ID" value="NZ_BAAACU010000058.1"/>
</dbReference>
<sequence length="202" mass="22768">MSIELQCCTKKFKKDIILDKINFTIPTGIFQLTGRNGAGKSTLLKMITGLDKDYSGNIISNKKVILYLNVDPIGVHPFTIRENLEILWNTFNISPSRKQITKINDFFDGKLDVSYSKASTGMKAKLGLSLIFVKDWEIILIDETLSSLDSRSIEMVAEKLVQIKDKATIIYVSHSLVNKHLDDNSSNILIKRGSLLWENTLS</sequence>
<dbReference type="SMART" id="SM00382">
    <property type="entry name" value="AAA"/>
    <property type="match status" value="1"/>
</dbReference>
<dbReference type="InterPro" id="IPR003593">
    <property type="entry name" value="AAA+_ATPase"/>
</dbReference>
<dbReference type="PANTHER" id="PTHR42939:SF1">
    <property type="entry name" value="ABC TRANSPORTER ATP-BINDING PROTEIN ALBC-RELATED"/>
    <property type="match status" value="1"/>
</dbReference>
<name>A0A841RIQ4_9BACI</name>
<protein>
    <submittedName>
        <fullName evidence="5">ABC-2 type transport system ATP-binding protein</fullName>
    </submittedName>
</protein>
<organism evidence="5 6">
    <name type="scientific">Gracilibacillus halotolerans</name>
    <dbReference type="NCBI Taxonomy" id="74386"/>
    <lineage>
        <taxon>Bacteria</taxon>
        <taxon>Bacillati</taxon>
        <taxon>Bacillota</taxon>
        <taxon>Bacilli</taxon>
        <taxon>Bacillales</taxon>
        <taxon>Bacillaceae</taxon>
        <taxon>Gracilibacillus</taxon>
    </lineage>
</organism>
<dbReference type="InterPro" id="IPR027417">
    <property type="entry name" value="P-loop_NTPase"/>
</dbReference>
<dbReference type="EMBL" id="JACHON010000003">
    <property type="protein sequence ID" value="MBB6512369.1"/>
    <property type="molecule type" value="Genomic_DNA"/>
</dbReference>
<dbReference type="InterPro" id="IPR051782">
    <property type="entry name" value="ABC_Transporter_VariousFunc"/>
</dbReference>
<evidence type="ECO:0000256" key="3">
    <source>
        <dbReference type="ARBA" id="ARBA00022840"/>
    </source>
</evidence>
<keyword evidence="2" id="KW-0547">Nucleotide-binding</keyword>